<feature type="transmembrane region" description="Helical" evidence="1">
    <location>
        <begin position="35"/>
        <end position="55"/>
    </location>
</feature>
<keyword evidence="1" id="KW-1133">Transmembrane helix</keyword>
<dbReference type="SUPFAM" id="SSF103481">
    <property type="entry name" value="Multidrug resistance efflux transporter EmrE"/>
    <property type="match status" value="2"/>
</dbReference>
<dbReference type="InterPro" id="IPR037185">
    <property type="entry name" value="EmrE-like"/>
</dbReference>
<dbReference type="RefSeq" id="WP_044057783.1">
    <property type="nucleotide sequence ID" value="NZ_CAJXAX010000040.1"/>
</dbReference>
<proteinExistence type="predicted"/>
<reference evidence="3 4" key="1">
    <citation type="submission" date="2014-06" db="EMBL/GenBank/DDBJ databases">
        <title>Genomes of Alteromonas australica, a world apart.</title>
        <authorList>
            <person name="Gonzaga A."/>
            <person name="Lopez-Perez M."/>
            <person name="Rodriguez-Valera F."/>
        </authorList>
    </citation>
    <scope>NUCLEOTIDE SEQUENCE [LARGE SCALE GENOMIC DNA]</scope>
    <source>
        <strain evidence="3 4">H 17</strain>
    </source>
</reference>
<dbReference type="AlphaFoldDB" id="A0A075P1R6"/>
<dbReference type="GeneID" id="78256023"/>
<gene>
    <name evidence="3" type="ORF">EP13_14075</name>
</gene>
<feature type="transmembrane region" description="Helical" evidence="1">
    <location>
        <begin position="76"/>
        <end position="102"/>
    </location>
</feature>
<dbReference type="InterPro" id="IPR000620">
    <property type="entry name" value="EamA_dom"/>
</dbReference>
<dbReference type="Pfam" id="PF00892">
    <property type="entry name" value="EamA"/>
    <property type="match status" value="1"/>
</dbReference>
<feature type="transmembrane region" description="Helical" evidence="1">
    <location>
        <begin position="291"/>
        <end position="308"/>
    </location>
</feature>
<feature type="transmembrane region" description="Helical" evidence="1">
    <location>
        <begin position="262"/>
        <end position="284"/>
    </location>
</feature>
<evidence type="ECO:0000313" key="4">
    <source>
        <dbReference type="Proteomes" id="UP000056090"/>
    </source>
</evidence>
<dbReference type="PATRIC" id="fig|589873.4.peg.3199"/>
<accession>A0A075P1R6</accession>
<feature type="transmembrane region" description="Helical" evidence="1">
    <location>
        <begin position="202"/>
        <end position="223"/>
    </location>
</feature>
<evidence type="ECO:0000256" key="1">
    <source>
        <dbReference type="SAM" id="Phobius"/>
    </source>
</evidence>
<evidence type="ECO:0000259" key="2">
    <source>
        <dbReference type="Pfam" id="PF00892"/>
    </source>
</evidence>
<dbReference type="EMBL" id="CP008849">
    <property type="protein sequence ID" value="AIF99718.1"/>
    <property type="molecule type" value="Genomic_DNA"/>
</dbReference>
<protein>
    <submittedName>
        <fullName evidence="3">Multidrug transporter</fullName>
    </submittedName>
</protein>
<dbReference type="Proteomes" id="UP000056090">
    <property type="component" value="Chromosome"/>
</dbReference>
<dbReference type="GO" id="GO:0016020">
    <property type="term" value="C:membrane"/>
    <property type="evidence" value="ECO:0007669"/>
    <property type="project" value="InterPro"/>
</dbReference>
<feature type="transmembrane region" description="Helical" evidence="1">
    <location>
        <begin position="122"/>
        <end position="153"/>
    </location>
</feature>
<evidence type="ECO:0000313" key="3">
    <source>
        <dbReference type="EMBL" id="AIF99718.1"/>
    </source>
</evidence>
<keyword evidence="1" id="KW-0812">Transmembrane</keyword>
<dbReference type="KEGG" id="aal:EP13_14075"/>
<organism evidence="3 4">
    <name type="scientific">Alteromonas australica</name>
    <dbReference type="NCBI Taxonomy" id="589873"/>
    <lineage>
        <taxon>Bacteria</taxon>
        <taxon>Pseudomonadati</taxon>
        <taxon>Pseudomonadota</taxon>
        <taxon>Gammaproteobacteria</taxon>
        <taxon>Alteromonadales</taxon>
        <taxon>Alteromonadaceae</taxon>
        <taxon>Alteromonas/Salinimonas group</taxon>
        <taxon>Alteromonas</taxon>
    </lineage>
</organism>
<feature type="transmembrane region" description="Helical" evidence="1">
    <location>
        <begin position="235"/>
        <end position="256"/>
    </location>
</feature>
<sequence>MSWVLFTLGAVFLQTGRNALQSKLSDKVDTLGVTLSRFLFAPPIALAYLLLLSYLSQPSFDSHANVQPAWLELPQFSLSFVLVVILAALLQIAATSFMVMLFKQRNFAIGAGLAKSEALVAGILGTLFFGSYLSVIGWLGIVLGGVAVFVLSAGKSVQQGATRSLSTKTLCIGLASGACFALTSLFVREASHLLALPLKQAAAWVLLWVVSIQAAGLSLYIFIRKPNILKQMLANVHTVLVISTVSCLGSVCWFTAMALQHVAYVKTLGQIEVLLTLLLAHFWLNDKVSKREIIGLLLIGVAATMVMWA</sequence>
<dbReference type="OrthoDB" id="6707471at2"/>
<feature type="transmembrane region" description="Helical" evidence="1">
    <location>
        <begin position="165"/>
        <end position="187"/>
    </location>
</feature>
<dbReference type="eggNOG" id="COG0697">
    <property type="taxonomic scope" value="Bacteria"/>
</dbReference>
<feature type="domain" description="EamA" evidence="2">
    <location>
        <begin position="169"/>
        <end position="307"/>
    </location>
</feature>
<keyword evidence="1" id="KW-0472">Membrane</keyword>
<keyword evidence="4" id="KW-1185">Reference proteome</keyword>
<name>A0A075P1R6_9ALTE</name>
<dbReference type="KEGG" id="aaus:EP12_14775"/>